<dbReference type="SMART" id="SM00344">
    <property type="entry name" value="HTH_ASNC"/>
    <property type="match status" value="1"/>
</dbReference>
<comment type="caution">
    <text evidence="5">The sequence shown here is derived from an EMBL/GenBank/DDBJ whole genome shotgun (WGS) entry which is preliminary data.</text>
</comment>
<keyword evidence="1" id="KW-0805">Transcription regulation</keyword>
<dbReference type="GO" id="GO:0043200">
    <property type="term" value="P:response to amino acid"/>
    <property type="evidence" value="ECO:0007669"/>
    <property type="project" value="TreeGrafter"/>
</dbReference>
<dbReference type="SUPFAM" id="SSF54909">
    <property type="entry name" value="Dimeric alpha+beta barrel"/>
    <property type="match status" value="1"/>
</dbReference>
<organism evidence="5 6">
    <name type="scientific">Gluconobacter sphaericus NBRC 12467</name>
    <dbReference type="NCBI Taxonomy" id="1307951"/>
    <lineage>
        <taxon>Bacteria</taxon>
        <taxon>Pseudomonadati</taxon>
        <taxon>Pseudomonadota</taxon>
        <taxon>Alphaproteobacteria</taxon>
        <taxon>Acetobacterales</taxon>
        <taxon>Acetobacteraceae</taxon>
        <taxon>Gluconobacter</taxon>
    </lineage>
</organism>
<name>A0AA37SEA6_9PROT</name>
<reference evidence="6" key="1">
    <citation type="journal article" date="2019" name="Int. J. Syst. Evol. Microbiol.">
        <title>The Global Catalogue of Microorganisms (GCM) 10K type strain sequencing project: providing services to taxonomists for standard genome sequencing and annotation.</title>
        <authorList>
            <consortium name="The Broad Institute Genomics Platform"/>
            <consortium name="The Broad Institute Genome Sequencing Center for Infectious Disease"/>
            <person name="Wu L."/>
            <person name="Ma J."/>
        </authorList>
    </citation>
    <scope>NUCLEOTIDE SEQUENCE [LARGE SCALE GENOMIC DNA]</scope>
    <source>
        <strain evidence="6">NBRC 12467</strain>
    </source>
</reference>
<dbReference type="GO" id="GO:0006355">
    <property type="term" value="P:regulation of DNA-templated transcription"/>
    <property type="evidence" value="ECO:0007669"/>
    <property type="project" value="UniProtKB-ARBA"/>
</dbReference>
<dbReference type="InterPro" id="IPR036390">
    <property type="entry name" value="WH_DNA-bd_sf"/>
</dbReference>
<dbReference type="Proteomes" id="UP001156708">
    <property type="component" value="Unassembled WGS sequence"/>
</dbReference>
<dbReference type="RefSeq" id="WP_141354409.1">
    <property type="nucleotide sequence ID" value="NZ_BARA01000069.1"/>
</dbReference>
<evidence type="ECO:0000313" key="5">
    <source>
        <dbReference type="EMBL" id="GLQ83156.1"/>
    </source>
</evidence>
<dbReference type="PROSITE" id="PS50956">
    <property type="entry name" value="HTH_ASNC_2"/>
    <property type="match status" value="1"/>
</dbReference>
<feature type="domain" description="HTH asnC-type" evidence="4">
    <location>
        <begin position="5"/>
        <end position="66"/>
    </location>
</feature>
<dbReference type="PANTHER" id="PTHR30154">
    <property type="entry name" value="LEUCINE-RESPONSIVE REGULATORY PROTEIN"/>
    <property type="match status" value="1"/>
</dbReference>
<dbReference type="Pfam" id="PF01037">
    <property type="entry name" value="AsnC_trans_reg"/>
    <property type="match status" value="1"/>
</dbReference>
<sequence>MANELTPVDIRILEVIQNDASLSTADLAEKVGISHSPCWRRLQRLKEEGYIDRQVAILNREKFGQEFLVFAFVKVAALSPEQRKEFHRKIENLPHIIECYSVLGEYDLIIKVMASSLKEYQNFIFDTVMRLPGVQDVRSTAALSVLKDTTAIPVRGIMSR</sequence>
<dbReference type="CDD" id="cd00090">
    <property type="entry name" value="HTH_ARSR"/>
    <property type="match status" value="1"/>
</dbReference>
<dbReference type="Gene3D" id="1.10.10.10">
    <property type="entry name" value="Winged helix-like DNA-binding domain superfamily/Winged helix DNA-binding domain"/>
    <property type="match status" value="1"/>
</dbReference>
<dbReference type="AlphaFoldDB" id="A0AA37SEA6"/>
<keyword evidence="3" id="KW-0804">Transcription</keyword>
<dbReference type="InterPro" id="IPR019885">
    <property type="entry name" value="Tscrpt_reg_HTH_AsnC-type_CS"/>
</dbReference>
<evidence type="ECO:0000256" key="3">
    <source>
        <dbReference type="ARBA" id="ARBA00023163"/>
    </source>
</evidence>
<evidence type="ECO:0000256" key="1">
    <source>
        <dbReference type="ARBA" id="ARBA00023015"/>
    </source>
</evidence>
<evidence type="ECO:0000256" key="2">
    <source>
        <dbReference type="ARBA" id="ARBA00023125"/>
    </source>
</evidence>
<dbReference type="InterPro" id="IPR000485">
    <property type="entry name" value="AsnC-type_HTH_dom"/>
</dbReference>
<evidence type="ECO:0000259" key="4">
    <source>
        <dbReference type="PROSITE" id="PS50956"/>
    </source>
</evidence>
<dbReference type="PANTHER" id="PTHR30154:SF34">
    <property type="entry name" value="TRANSCRIPTIONAL REGULATOR AZLB"/>
    <property type="match status" value="1"/>
</dbReference>
<dbReference type="PROSITE" id="PS00519">
    <property type="entry name" value="HTH_ASNC_1"/>
    <property type="match status" value="1"/>
</dbReference>
<protein>
    <submittedName>
        <fullName evidence="5">AsnC family transcriptional regulator</fullName>
    </submittedName>
</protein>
<evidence type="ECO:0000313" key="6">
    <source>
        <dbReference type="Proteomes" id="UP001156708"/>
    </source>
</evidence>
<dbReference type="InterPro" id="IPR011991">
    <property type="entry name" value="ArsR-like_HTH"/>
</dbReference>
<gene>
    <name evidence="5" type="ORF">GCM10007872_00640</name>
</gene>
<dbReference type="InterPro" id="IPR019888">
    <property type="entry name" value="Tscrpt_reg_AsnC-like"/>
</dbReference>
<proteinExistence type="predicted"/>
<dbReference type="GO" id="GO:0043565">
    <property type="term" value="F:sequence-specific DNA binding"/>
    <property type="evidence" value="ECO:0007669"/>
    <property type="project" value="InterPro"/>
</dbReference>
<dbReference type="SUPFAM" id="SSF46785">
    <property type="entry name" value="Winged helix' DNA-binding domain"/>
    <property type="match status" value="1"/>
</dbReference>
<dbReference type="InterPro" id="IPR011008">
    <property type="entry name" value="Dimeric_a/b-barrel"/>
</dbReference>
<dbReference type="Gene3D" id="3.30.70.920">
    <property type="match status" value="1"/>
</dbReference>
<dbReference type="Pfam" id="PF13412">
    <property type="entry name" value="HTH_24"/>
    <property type="match status" value="1"/>
</dbReference>
<keyword evidence="6" id="KW-1185">Reference proteome</keyword>
<dbReference type="GO" id="GO:0005829">
    <property type="term" value="C:cytosol"/>
    <property type="evidence" value="ECO:0007669"/>
    <property type="project" value="TreeGrafter"/>
</dbReference>
<dbReference type="EMBL" id="BSNZ01000002">
    <property type="protein sequence ID" value="GLQ83156.1"/>
    <property type="molecule type" value="Genomic_DNA"/>
</dbReference>
<accession>A0AA37SEA6</accession>
<keyword evidence="2" id="KW-0238">DNA-binding</keyword>
<dbReference type="InterPro" id="IPR036388">
    <property type="entry name" value="WH-like_DNA-bd_sf"/>
</dbReference>
<dbReference type="PRINTS" id="PR00033">
    <property type="entry name" value="HTHASNC"/>
</dbReference>
<dbReference type="InterPro" id="IPR019887">
    <property type="entry name" value="Tscrpt_reg_AsnC/Lrp_C"/>
</dbReference>